<protein>
    <submittedName>
        <fullName evidence="2">(Atlantic silverside) hypothetical protein</fullName>
    </submittedName>
</protein>
<feature type="compositionally biased region" description="Polar residues" evidence="1">
    <location>
        <begin position="77"/>
        <end position="92"/>
    </location>
</feature>
<feature type="compositionally biased region" description="Polar residues" evidence="1">
    <location>
        <begin position="38"/>
        <end position="57"/>
    </location>
</feature>
<accession>A0A8S4AJ32</accession>
<evidence type="ECO:0000256" key="1">
    <source>
        <dbReference type="SAM" id="MobiDB-lite"/>
    </source>
</evidence>
<dbReference type="AlphaFoldDB" id="A0A8S4AJ32"/>
<keyword evidence="3" id="KW-1185">Reference proteome</keyword>
<gene>
    <name evidence="2" type="ORF">MMEN_LOCUS3006</name>
</gene>
<sequence>MTRPNYTSSTPQSSGNGPDGAHPPITRSPMAQERGFMSNVQRNQSGSQFASPQSGTPMSPHPSPGGPLYPGMGPYSQSAATGSYGPQGSQYGHQEFVEGLTAGIKKQWDSLNIHETPEPWMDLLALLMI</sequence>
<dbReference type="EMBL" id="CAJRST010002224">
    <property type="protein sequence ID" value="CAG5866262.1"/>
    <property type="molecule type" value="Genomic_DNA"/>
</dbReference>
<name>A0A8S4AJ32_9TELE</name>
<evidence type="ECO:0000313" key="3">
    <source>
        <dbReference type="Proteomes" id="UP000677803"/>
    </source>
</evidence>
<comment type="caution">
    <text evidence="2">The sequence shown here is derived from an EMBL/GenBank/DDBJ whole genome shotgun (WGS) entry which is preliminary data.</text>
</comment>
<reference evidence="2" key="1">
    <citation type="submission" date="2021-05" db="EMBL/GenBank/DDBJ databases">
        <authorList>
            <person name="Tigano A."/>
        </authorList>
    </citation>
    <scope>NUCLEOTIDE SEQUENCE</scope>
</reference>
<organism evidence="2 3">
    <name type="scientific">Menidia menidia</name>
    <name type="common">Atlantic silverside</name>
    <dbReference type="NCBI Taxonomy" id="238744"/>
    <lineage>
        <taxon>Eukaryota</taxon>
        <taxon>Metazoa</taxon>
        <taxon>Chordata</taxon>
        <taxon>Craniata</taxon>
        <taxon>Vertebrata</taxon>
        <taxon>Euteleostomi</taxon>
        <taxon>Actinopterygii</taxon>
        <taxon>Neopterygii</taxon>
        <taxon>Teleostei</taxon>
        <taxon>Neoteleostei</taxon>
        <taxon>Acanthomorphata</taxon>
        <taxon>Ovalentaria</taxon>
        <taxon>Atherinomorphae</taxon>
        <taxon>Atheriniformes</taxon>
        <taxon>Atherinopsidae</taxon>
        <taxon>Menidiinae</taxon>
        <taxon>Menidia</taxon>
    </lineage>
</organism>
<evidence type="ECO:0000313" key="2">
    <source>
        <dbReference type="EMBL" id="CAG5866262.1"/>
    </source>
</evidence>
<feature type="region of interest" description="Disordered" evidence="1">
    <location>
        <begin position="1"/>
        <end position="92"/>
    </location>
</feature>
<dbReference type="OrthoDB" id="8964650at2759"/>
<dbReference type="Proteomes" id="UP000677803">
    <property type="component" value="Unassembled WGS sequence"/>
</dbReference>
<proteinExistence type="predicted"/>
<feature type="compositionally biased region" description="Polar residues" evidence="1">
    <location>
        <begin position="1"/>
        <end position="16"/>
    </location>
</feature>